<dbReference type="Pfam" id="PF11706">
    <property type="entry name" value="zf-CGNR"/>
    <property type="match status" value="1"/>
</dbReference>
<dbReference type="AlphaFoldDB" id="A0A8J3VDN7"/>
<dbReference type="PANTHER" id="PTHR35525">
    <property type="entry name" value="BLL6575 PROTEIN"/>
    <property type="match status" value="1"/>
</dbReference>
<gene>
    <name evidence="2" type="ORF">Pth03_42340</name>
</gene>
<dbReference type="InterPro" id="IPR023286">
    <property type="entry name" value="ABATE_dom_sf"/>
</dbReference>
<dbReference type="PANTHER" id="PTHR35525:SF3">
    <property type="entry name" value="BLL6575 PROTEIN"/>
    <property type="match status" value="1"/>
</dbReference>
<dbReference type="SUPFAM" id="SSF160904">
    <property type="entry name" value="Jann2411-like"/>
    <property type="match status" value="1"/>
</dbReference>
<comment type="caution">
    <text evidence="2">The sequence shown here is derived from an EMBL/GenBank/DDBJ whole genome shotgun (WGS) entry which is preliminary data.</text>
</comment>
<name>A0A8J3VDN7_9ACTN</name>
<keyword evidence="3" id="KW-1185">Reference proteome</keyword>
<dbReference type="Pfam" id="PF07336">
    <property type="entry name" value="ABATE"/>
    <property type="match status" value="1"/>
</dbReference>
<dbReference type="InterPro" id="IPR021005">
    <property type="entry name" value="Znf_CGNR"/>
</dbReference>
<proteinExistence type="predicted"/>
<accession>A0A8J3VDN7</accession>
<protein>
    <recommendedName>
        <fullName evidence="1">Zinc finger CGNR domain-containing protein</fullName>
    </recommendedName>
</protein>
<evidence type="ECO:0000313" key="3">
    <source>
        <dbReference type="Proteomes" id="UP000605992"/>
    </source>
</evidence>
<reference evidence="2" key="1">
    <citation type="submission" date="2021-01" db="EMBL/GenBank/DDBJ databases">
        <title>Whole genome shotgun sequence of Planotetraspora thailandica NBRC 104271.</title>
        <authorList>
            <person name="Komaki H."/>
            <person name="Tamura T."/>
        </authorList>
    </citation>
    <scope>NUCLEOTIDE SEQUENCE</scope>
    <source>
        <strain evidence="2">NBRC 104271</strain>
    </source>
</reference>
<organism evidence="2 3">
    <name type="scientific">Planotetraspora thailandica</name>
    <dbReference type="NCBI Taxonomy" id="487172"/>
    <lineage>
        <taxon>Bacteria</taxon>
        <taxon>Bacillati</taxon>
        <taxon>Actinomycetota</taxon>
        <taxon>Actinomycetes</taxon>
        <taxon>Streptosporangiales</taxon>
        <taxon>Streptosporangiaceae</taxon>
        <taxon>Planotetraspora</taxon>
    </lineage>
</organism>
<evidence type="ECO:0000313" key="2">
    <source>
        <dbReference type="EMBL" id="GII55845.1"/>
    </source>
</evidence>
<dbReference type="Proteomes" id="UP000605992">
    <property type="component" value="Unassembled WGS sequence"/>
</dbReference>
<feature type="domain" description="Zinc finger CGNR" evidence="1">
    <location>
        <begin position="145"/>
        <end position="187"/>
    </location>
</feature>
<sequence length="193" mass="21060">MQTGQWLIDRAGTRWFFDSGSLALDFGYTGDYGYGNPAWERLHSPADLTAWLTERFGPLAAAVTEDEFGDALLVRAAITATARALAVEAQPNPRDIDHINEVAAGADLPPHLPGGGRTPGLATARRAFSTIARDAIGTFGAGPGRIRHCEADNCALIFFDGSRPNSRRWCSMKRCGNRVKVRAHRSREKEPRP</sequence>
<dbReference type="RefSeq" id="WP_203946034.1">
    <property type="nucleotide sequence ID" value="NZ_BOOR01000031.1"/>
</dbReference>
<dbReference type="EMBL" id="BOOR01000031">
    <property type="protein sequence ID" value="GII55845.1"/>
    <property type="molecule type" value="Genomic_DNA"/>
</dbReference>
<dbReference type="Gene3D" id="1.10.3300.10">
    <property type="entry name" value="Jann2411-like domain"/>
    <property type="match status" value="1"/>
</dbReference>
<evidence type="ECO:0000259" key="1">
    <source>
        <dbReference type="Pfam" id="PF11706"/>
    </source>
</evidence>
<dbReference type="InterPro" id="IPR010852">
    <property type="entry name" value="ABATE"/>
</dbReference>